<dbReference type="PANTHER" id="PTHR10974">
    <property type="entry name" value="FI08016P-RELATED"/>
    <property type="match status" value="1"/>
</dbReference>
<comment type="caution">
    <text evidence="2">The sequence shown here is derived from an EMBL/GenBank/DDBJ whole genome shotgun (WGS) entry which is preliminary data.</text>
</comment>
<reference evidence="2" key="2">
    <citation type="submission" date="2023-04" db="EMBL/GenBank/DDBJ databases">
        <authorList>
            <person name="Bu L."/>
            <person name="Lu L."/>
            <person name="Laidemitt M.R."/>
            <person name="Zhang S.M."/>
            <person name="Mutuku M."/>
            <person name="Mkoji G."/>
            <person name="Steinauer M."/>
            <person name="Loker E.S."/>
        </authorList>
    </citation>
    <scope>NUCLEOTIDE SEQUENCE</scope>
    <source>
        <strain evidence="2">KasaAsao</strain>
        <tissue evidence="2">Whole Snail</tissue>
    </source>
</reference>
<dbReference type="SUPFAM" id="SSF53649">
    <property type="entry name" value="Alkaline phosphatase-like"/>
    <property type="match status" value="1"/>
</dbReference>
<dbReference type="Proteomes" id="UP001233172">
    <property type="component" value="Unassembled WGS sequence"/>
</dbReference>
<keyword evidence="1" id="KW-1133">Transmembrane helix</keyword>
<evidence type="ECO:0000256" key="1">
    <source>
        <dbReference type="SAM" id="Phobius"/>
    </source>
</evidence>
<dbReference type="GO" id="GO:0005615">
    <property type="term" value="C:extracellular space"/>
    <property type="evidence" value="ECO:0007669"/>
    <property type="project" value="TreeGrafter"/>
</dbReference>
<evidence type="ECO:0000313" key="2">
    <source>
        <dbReference type="EMBL" id="KAK0065446.1"/>
    </source>
</evidence>
<dbReference type="PANTHER" id="PTHR10974:SF1">
    <property type="entry name" value="FI08016P-RELATED"/>
    <property type="match status" value="1"/>
</dbReference>
<keyword evidence="3" id="KW-1185">Reference proteome</keyword>
<evidence type="ECO:0000313" key="3">
    <source>
        <dbReference type="Proteomes" id="UP001233172"/>
    </source>
</evidence>
<organism evidence="2 3">
    <name type="scientific">Biomphalaria pfeifferi</name>
    <name type="common">Bloodfluke planorb</name>
    <name type="synonym">Freshwater snail</name>
    <dbReference type="NCBI Taxonomy" id="112525"/>
    <lineage>
        <taxon>Eukaryota</taxon>
        <taxon>Metazoa</taxon>
        <taxon>Spiralia</taxon>
        <taxon>Lophotrochozoa</taxon>
        <taxon>Mollusca</taxon>
        <taxon>Gastropoda</taxon>
        <taxon>Heterobranchia</taxon>
        <taxon>Euthyneura</taxon>
        <taxon>Panpulmonata</taxon>
        <taxon>Hygrophila</taxon>
        <taxon>Lymnaeoidea</taxon>
        <taxon>Planorbidae</taxon>
        <taxon>Biomphalaria</taxon>
    </lineage>
</organism>
<reference evidence="2" key="1">
    <citation type="journal article" date="2023" name="PLoS Negl. Trop. Dis.">
        <title>A genome sequence for Biomphalaria pfeifferi, the major vector snail for the human-infecting parasite Schistosoma mansoni.</title>
        <authorList>
            <person name="Bu L."/>
            <person name="Lu L."/>
            <person name="Laidemitt M.R."/>
            <person name="Zhang S.M."/>
            <person name="Mutuku M."/>
            <person name="Mkoji G."/>
            <person name="Steinauer M."/>
            <person name="Loker E.S."/>
        </authorList>
    </citation>
    <scope>NUCLEOTIDE SEQUENCE</scope>
    <source>
        <strain evidence="2">KasaAsao</strain>
    </source>
</reference>
<sequence length="928" mass="104252">MKTRYLTPMLSPRTHTNISTRLLILTVFTILIYLFSLEKLKLLVDRSEPFIPQHSKHFLMVDPKSGAKSSCPFPRLELYDKEIMKLYVQHKRMTCAVEGNWVSLHRGVFTITAAAAAKHKNIRCDLFPVLKESDFKVVEGAPLKDFKNGTKITHDFFRVACTADDGAKYHNWHAGIRHDKDILKRKASREAKGLDVDVIMIGLDSVSRLAWQRHLPLTWDYFVNVLNGIEMEGYNILGDGTPAAIMPILIGKREEELHEARRGYPGAKSVDDFPWIWKEFKQAGYVTAWGEDDAHLGTFQYRLLGFNHQPTDHYYRYFSLAIQTRYRDFQQYCMGSRPRHAVIQDYMRELFFLYPKKRKFSFTFQSELSHRENNKLSQMDDDLYEHLKRLHVEKHLDNAILIMLADHGARFSKVRATAQGKQEERMPYFGIRFPEWFHKKYPQILQNVKNNSKRLTTPFDVHETLHEIINFTGTEKANISNRGVSLFKAIPEERNCKWAQIDPHWCSCMEWIEIRPDDPVLKHVVDMILSTFNNFTEPYRSECAVLKVKTTKSASVLKAYDAVLKYKGASDGGRGRFGRMDDTTKHSKLLYQVNLVTEPGDGLFETTLTYHLKDNRMELNKKDISRTNAYGNTSHCVEMKDSFLRPFCYFSCHCHTCYCHTCYCHAFFCYIATVTRANVTCVTVTRATVTRATVTLATVIRATVTRATVTLPSVPIPTVTRATVTLPNVPIPTVTRATDTLPTVTRATVTLPSVTRVTVTLPSVTRATVTLPTVTLPSVTLPSVTLPSVTLPSVTLPSVTLPGVTLPSVTLPGVTLPSVTLPGVTLPGVTLPSVTLPGVTLPSVTLPSVTLPSVTLPSVTLPSVTLPSVTLPSVTLPTVTRATVTRATVILPTVTLPTVTLPTVTLSTVTLSTVTLPTVTLPNVTLPT</sequence>
<gene>
    <name evidence="2" type="ORF">Bpfe_004879</name>
</gene>
<feature type="transmembrane region" description="Helical" evidence="1">
    <location>
        <begin position="20"/>
        <end position="37"/>
    </location>
</feature>
<keyword evidence="1" id="KW-0472">Membrane</keyword>
<protein>
    <submittedName>
        <fullName evidence="2">Uncharacterized protein</fullName>
    </submittedName>
</protein>
<dbReference type="EMBL" id="JASAOG010000013">
    <property type="protein sequence ID" value="KAK0065446.1"/>
    <property type="molecule type" value="Genomic_DNA"/>
</dbReference>
<dbReference type="InterPro" id="IPR004245">
    <property type="entry name" value="DUF229"/>
</dbReference>
<dbReference type="InterPro" id="IPR017850">
    <property type="entry name" value="Alkaline_phosphatase_core_sf"/>
</dbReference>
<dbReference type="CDD" id="cd16021">
    <property type="entry name" value="ALP_like"/>
    <property type="match status" value="1"/>
</dbReference>
<accession>A0AAD8C2V4</accession>
<proteinExistence type="predicted"/>
<dbReference type="Gene3D" id="3.40.720.10">
    <property type="entry name" value="Alkaline Phosphatase, subunit A"/>
    <property type="match status" value="1"/>
</dbReference>
<dbReference type="AlphaFoldDB" id="A0AAD8C2V4"/>
<name>A0AAD8C2V4_BIOPF</name>
<keyword evidence="1" id="KW-0812">Transmembrane</keyword>
<dbReference type="Pfam" id="PF02995">
    <property type="entry name" value="DUF229"/>
    <property type="match status" value="1"/>
</dbReference>
<dbReference type="Gene3D" id="2.160.20.80">
    <property type="entry name" value="E3 ubiquitin-protein ligase SopA"/>
    <property type="match status" value="1"/>
</dbReference>
<dbReference type="FunFam" id="3.40.720.10:FF:000017">
    <property type="entry name" value="Predicted protein"/>
    <property type="match status" value="1"/>
</dbReference>
<dbReference type="SUPFAM" id="SSF141571">
    <property type="entry name" value="Pentapeptide repeat-like"/>
    <property type="match status" value="1"/>
</dbReference>
<feature type="non-terminal residue" evidence="2">
    <location>
        <position position="1"/>
    </location>
</feature>